<name>A0A445MY12_9BACT</name>
<dbReference type="InterPro" id="IPR006528">
    <property type="entry name" value="Phage_head_morphogenesis_dom"/>
</dbReference>
<feature type="region of interest" description="Disordered" evidence="2">
    <location>
        <begin position="653"/>
        <end position="679"/>
    </location>
</feature>
<protein>
    <submittedName>
        <fullName evidence="4">Phage head morphogenesis protein, SPP1 gp7 family</fullName>
    </submittedName>
</protein>
<reference evidence="4" key="1">
    <citation type="submission" date="2018-01" db="EMBL/GenBank/DDBJ databases">
        <authorList>
            <person name="Regsiter A."/>
            <person name="William W."/>
        </authorList>
    </citation>
    <scope>NUCLEOTIDE SEQUENCE</scope>
    <source>
        <strain evidence="4">TRIP AH-1</strain>
    </source>
</reference>
<dbReference type="SMART" id="SM00513">
    <property type="entry name" value="SAP"/>
    <property type="match status" value="2"/>
</dbReference>
<dbReference type="EMBL" id="OJIN01000146">
    <property type="protein sequence ID" value="SPD74358.1"/>
    <property type="molecule type" value="Genomic_DNA"/>
</dbReference>
<feature type="coiled-coil region" evidence="1">
    <location>
        <begin position="494"/>
        <end position="538"/>
    </location>
</feature>
<dbReference type="Pfam" id="PF04233">
    <property type="entry name" value="Phage_Mu_F"/>
    <property type="match status" value="1"/>
</dbReference>
<proteinExistence type="predicted"/>
<feature type="domain" description="SAP" evidence="3">
    <location>
        <begin position="435"/>
        <end position="469"/>
    </location>
</feature>
<feature type="compositionally biased region" description="Pro residues" evidence="2">
    <location>
        <begin position="667"/>
        <end position="679"/>
    </location>
</feature>
<dbReference type="InterPro" id="IPR003034">
    <property type="entry name" value="SAP_dom"/>
</dbReference>
<evidence type="ECO:0000256" key="1">
    <source>
        <dbReference type="SAM" id="Coils"/>
    </source>
</evidence>
<accession>A0A445MY12</accession>
<evidence type="ECO:0000259" key="3">
    <source>
        <dbReference type="SMART" id="SM00513"/>
    </source>
</evidence>
<organism evidence="4">
    <name type="scientific">uncultured Desulfobacterium sp</name>
    <dbReference type="NCBI Taxonomy" id="201089"/>
    <lineage>
        <taxon>Bacteria</taxon>
        <taxon>Pseudomonadati</taxon>
        <taxon>Thermodesulfobacteriota</taxon>
        <taxon>Desulfobacteria</taxon>
        <taxon>Desulfobacterales</taxon>
        <taxon>Desulfobacteriaceae</taxon>
        <taxon>Desulfobacterium</taxon>
        <taxon>environmental samples</taxon>
    </lineage>
</organism>
<evidence type="ECO:0000256" key="2">
    <source>
        <dbReference type="SAM" id="MobiDB-lite"/>
    </source>
</evidence>
<feature type="coiled-coil region" evidence="1">
    <location>
        <begin position="36"/>
        <end position="94"/>
    </location>
</feature>
<dbReference type="NCBIfam" id="TIGR01641">
    <property type="entry name" value="phageSPP1_gp7"/>
    <property type="match status" value="1"/>
</dbReference>
<feature type="coiled-coil region" evidence="1">
    <location>
        <begin position="402"/>
        <end position="429"/>
    </location>
</feature>
<feature type="domain" description="SAP" evidence="3">
    <location>
        <begin position="340"/>
        <end position="374"/>
    </location>
</feature>
<evidence type="ECO:0000313" key="4">
    <source>
        <dbReference type="EMBL" id="SPD74358.1"/>
    </source>
</evidence>
<sequence>MIGALAAERPLSQAEAIRLATEKSVRARNLYTEQTVAELTAMLAAAEEEVRRAILRYKSLGSLPDNKLAALEGLRKLQADIQETTSRLHREQTLLFRKTAKTSFRQGVYRGIDEFAAAQLPFYRDLTPEGIDKLATRVFTLVDTDALDFMTNYNLVLAGDVNRELADGIKRVVMSGVATGKGVEDIVRDLGRVVKDPESFRYAGSKVFTKAQYRMEVIARTEVLRAHNQGRLKFHDQVGVRKLEWMTMEDERVCPVCGPLDGKVFDTNRFPQQPAHPNCRCTSVVAWPLAICGGELGAKAAAEPAACIIPPQTIEEQAKAKAAEDAKLKAAFEGGQIADLNTLSVKQLQTLAKQNGVSIARTKADFIHLLDAAEPGVDHSSLAGAALDAKLKEHKIGLLRTKDDLIQLLAQKQASLKQAQQLADQLKKIPPSGGLHDLTVVELQEMAKAKGVSLNMTKQDVIDLLDELEPGVDHKALQGATLIDAKKKHHIGPLKNKQQLVKALEKAAGEELAEKAKKEALEAAEKTAINKAKQAVEQTAAKVVVPESPAGYADFLSAVKDAESALAAAPGLPKETLEGHAKELTFKKKLFQDQVASMKVGDLKTLAKDTKVKHWQWANKDELVSLFTETDPAKIEAAKAGIETKHAAWLEKHGGKKKVALPEPEKPAPTPKPTQPSPPVFTKKGAQFEEADAAWIAKGKSGNFTSAGKAQVGGAHSKEFWTDEAGDRWLFKPVERAGDEFIAHGEEAAYKIGRLIDMDAVEVRTIRLNGRLGSIQKWRTDLKDRFDFAGLDLTDLTTLDIEQIQREHVVDWLISNHDGHAKQFLRGRDGKVYGIDKGQIFKYLGEDRLAVDYHPNAKYGEQEPFYNTVFRAAKEGKVKIDPAATLRNIREVEKVADEDYLAILRPYAEGRFGRDESRKQAFYDTALARKRNLRRDFEGFYADVLGRRDFRFEDVLEALPKTRLGPTEEALLEEVRSLGWQGKVLPFDEDDIEDQNALIFIETLKGKQRTVVKMKVRPEAEGKLLDALRKAGVDTTAVRVGEALPQDVFAQDILSAVKTVNHHATDQQYNQGTLKKATDHLKALRRLADSTDPDERAMARSYIDWIEKVQEAAREHKPVAGRFDAYLKKHAAMEKKPKEAPFTVRRTKVLQAKREIKNGELVVVNEAADNSALFRGRGMKAGEQYEIDFGDGTRAVYRPWSDKNLYAQQGEFELVLPDRPDAKSLERAMERMESLGIKAGAATPQDAELLYLHKQAYLAKVDREPDYKRLVEELDRRAAGKEERVREIRGFWEKRLGVKDITRMPGYDPMGEYQAAFKDPAKRAGYRHQYRFDISDADIEKQMKGYGLHHRLTNGEDVASFIDAALGNNGAMVSTVEKLRAGVPVGGMSPEASGKNNGCWRCSTTAKS</sequence>
<gene>
    <name evidence="4" type="ORF">PITCH_A230044</name>
</gene>
<keyword evidence="1" id="KW-0175">Coiled coil</keyword>